<sequence>MPKFPRPPRVSIVIPLQRDEKLFEETLLSVLENQTDDCQIVAVHNGTYTDPFELSDEVHFVTARSSNLTDLVRDAFDATSAPIVHVLGTGMKACAEWTDRALEHFDTPHVGAVTPALVDDTGRSVDGAHWSDSDGRFCQSWPADAPPEGVSGFFINTFFIRRHLLGDLLDAVAPAMSDPIAVSYAMGCLLKRAGWTTASAADCYIQADSALVPVDESDVARGQCLAAIRHRILPSEPVPGMVTMLRQALLGGSSLGEMIGMLRYRNSMSAVRRAIDLDCVASVDQIAGVINLPTAEPRLGREAA</sequence>
<dbReference type="KEGG" id="smam:Mal15_47660"/>
<dbReference type="SUPFAM" id="SSF53448">
    <property type="entry name" value="Nucleotide-diphospho-sugar transferases"/>
    <property type="match status" value="1"/>
</dbReference>
<name>A0A5B9MM39_9BACT</name>
<evidence type="ECO:0008006" key="3">
    <source>
        <dbReference type="Google" id="ProtNLM"/>
    </source>
</evidence>
<organism evidence="1 2">
    <name type="scientific">Stieleria maiorica</name>
    <dbReference type="NCBI Taxonomy" id="2795974"/>
    <lineage>
        <taxon>Bacteria</taxon>
        <taxon>Pseudomonadati</taxon>
        <taxon>Planctomycetota</taxon>
        <taxon>Planctomycetia</taxon>
        <taxon>Pirellulales</taxon>
        <taxon>Pirellulaceae</taxon>
        <taxon>Stieleria</taxon>
    </lineage>
</organism>
<evidence type="ECO:0000313" key="2">
    <source>
        <dbReference type="Proteomes" id="UP000321353"/>
    </source>
</evidence>
<dbReference type="Proteomes" id="UP000321353">
    <property type="component" value="Chromosome"/>
</dbReference>
<protein>
    <recommendedName>
        <fullName evidence="3">Glycosyl transferase family 2</fullName>
    </recommendedName>
</protein>
<dbReference type="RefSeq" id="WP_147869889.1">
    <property type="nucleotide sequence ID" value="NZ_CP036264.1"/>
</dbReference>
<gene>
    <name evidence="1" type="ORF">Mal15_47660</name>
</gene>
<reference evidence="1 2" key="1">
    <citation type="submission" date="2019-02" db="EMBL/GenBank/DDBJ databases">
        <title>Planctomycetal bacteria perform biofilm scaping via a novel small molecule.</title>
        <authorList>
            <person name="Jeske O."/>
            <person name="Boedeker C."/>
            <person name="Wiegand S."/>
            <person name="Breitling P."/>
            <person name="Kallscheuer N."/>
            <person name="Jogler M."/>
            <person name="Rohde M."/>
            <person name="Petersen J."/>
            <person name="Medema M.H."/>
            <person name="Surup F."/>
            <person name="Jogler C."/>
        </authorList>
    </citation>
    <scope>NUCLEOTIDE SEQUENCE [LARGE SCALE GENOMIC DNA]</scope>
    <source>
        <strain evidence="1 2">Mal15</strain>
    </source>
</reference>
<keyword evidence="2" id="KW-1185">Reference proteome</keyword>
<evidence type="ECO:0000313" key="1">
    <source>
        <dbReference type="EMBL" id="QEG00695.1"/>
    </source>
</evidence>
<dbReference type="AlphaFoldDB" id="A0A5B9MM39"/>
<dbReference type="EMBL" id="CP036264">
    <property type="protein sequence ID" value="QEG00695.1"/>
    <property type="molecule type" value="Genomic_DNA"/>
</dbReference>
<proteinExistence type="predicted"/>
<accession>A0A5B9MM39</accession>
<dbReference type="InterPro" id="IPR029044">
    <property type="entry name" value="Nucleotide-diphossugar_trans"/>
</dbReference>
<dbReference type="Gene3D" id="3.90.550.10">
    <property type="entry name" value="Spore Coat Polysaccharide Biosynthesis Protein SpsA, Chain A"/>
    <property type="match status" value="1"/>
</dbReference>